<feature type="chain" id="PRO_5013134326" evidence="2">
    <location>
        <begin position="23"/>
        <end position="358"/>
    </location>
</feature>
<feature type="compositionally biased region" description="Basic and acidic residues" evidence="1">
    <location>
        <begin position="298"/>
        <end position="331"/>
    </location>
</feature>
<keyword evidence="4" id="KW-1185">Reference proteome</keyword>
<protein>
    <submittedName>
        <fullName evidence="3">Uncharacterized protein</fullName>
    </submittedName>
</protein>
<name>A0A1N7QRI7_9BACT</name>
<feature type="compositionally biased region" description="Polar residues" evidence="1">
    <location>
        <begin position="349"/>
        <end position="358"/>
    </location>
</feature>
<dbReference type="EMBL" id="FTOR01000006">
    <property type="protein sequence ID" value="SIT25525.1"/>
    <property type="molecule type" value="Genomic_DNA"/>
</dbReference>
<gene>
    <name evidence="3" type="ORF">SAMN05421788_106327</name>
</gene>
<keyword evidence="2" id="KW-0732">Signal</keyword>
<dbReference type="Proteomes" id="UP000186917">
    <property type="component" value="Unassembled WGS sequence"/>
</dbReference>
<organism evidence="3 4">
    <name type="scientific">Filimonas lacunae</name>
    <dbReference type="NCBI Taxonomy" id="477680"/>
    <lineage>
        <taxon>Bacteria</taxon>
        <taxon>Pseudomonadati</taxon>
        <taxon>Bacteroidota</taxon>
        <taxon>Chitinophagia</taxon>
        <taxon>Chitinophagales</taxon>
        <taxon>Chitinophagaceae</taxon>
        <taxon>Filimonas</taxon>
    </lineage>
</organism>
<dbReference type="RefSeq" id="WP_144264094.1">
    <property type="nucleotide sequence ID" value="NZ_AP017422.1"/>
</dbReference>
<dbReference type="STRING" id="477680.SAMN05421788_106327"/>
<evidence type="ECO:0000313" key="3">
    <source>
        <dbReference type="EMBL" id="SIT25525.1"/>
    </source>
</evidence>
<dbReference type="AlphaFoldDB" id="A0A1N7QRI7"/>
<evidence type="ECO:0000256" key="2">
    <source>
        <dbReference type="SAM" id="SignalP"/>
    </source>
</evidence>
<evidence type="ECO:0000313" key="4">
    <source>
        <dbReference type="Proteomes" id="UP000186917"/>
    </source>
</evidence>
<evidence type="ECO:0000256" key="1">
    <source>
        <dbReference type="SAM" id="MobiDB-lite"/>
    </source>
</evidence>
<sequence>MKQFFSLLLAIVLLSGPMQSEAQVITPAHTQQLKIAEDSLQKLGKLMVFAKYATHRFQADSLFIRNLVQALKVPNSFYYPFDSVDNISRIYAPDSTFRIFTWQFERDDAFHRQRGCIQMNTPDGSLKLFPLIDMSDYAEEPWDSVRSNFNWIGAIYYKMVMKTFNNHKYYTLIGLDDNNATTTKKWIDVLTFGEDGKPRFGGPFFAYKNDDIKPPQPAYRFFLEFKKDSRARMNYDAEMDMIVFEHLVSTTGHPDRRSSLVPDGDYEGFKWNNGRWEYVEKLFNFKLQDGQAPMPSPLKDDVSGKSDEKMLDDQSIKNMERNKQEAAEKAKPAPKKPAAPNKKLEQKQRANPQQGQEY</sequence>
<reference evidence="4" key="1">
    <citation type="submission" date="2017-01" db="EMBL/GenBank/DDBJ databases">
        <authorList>
            <person name="Varghese N."/>
            <person name="Submissions S."/>
        </authorList>
    </citation>
    <scope>NUCLEOTIDE SEQUENCE [LARGE SCALE GENOMIC DNA]</scope>
    <source>
        <strain evidence="4">DSM 21054</strain>
    </source>
</reference>
<feature type="signal peptide" evidence="2">
    <location>
        <begin position="1"/>
        <end position="22"/>
    </location>
</feature>
<proteinExistence type="predicted"/>
<feature type="region of interest" description="Disordered" evidence="1">
    <location>
        <begin position="289"/>
        <end position="358"/>
    </location>
</feature>
<dbReference type="OrthoDB" id="788168at2"/>
<accession>A0A1N7QRI7</accession>